<dbReference type="AlphaFoldDB" id="A0A9D9GRX6"/>
<protein>
    <recommendedName>
        <fullName evidence="4">Lipoprotein</fullName>
    </recommendedName>
</protein>
<keyword evidence="1" id="KW-0732">Signal</keyword>
<gene>
    <name evidence="2" type="ORF">IAC78_03565</name>
</gene>
<feature type="signal peptide" evidence="1">
    <location>
        <begin position="1"/>
        <end position="20"/>
    </location>
</feature>
<evidence type="ECO:0000313" key="3">
    <source>
        <dbReference type="Proteomes" id="UP000823629"/>
    </source>
</evidence>
<reference evidence="2" key="1">
    <citation type="submission" date="2020-10" db="EMBL/GenBank/DDBJ databases">
        <authorList>
            <person name="Gilroy R."/>
        </authorList>
    </citation>
    <scope>NUCLEOTIDE SEQUENCE</scope>
    <source>
        <strain evidence="2">1748</strain>
    </source>
</reference>
<evidence type="ECO:0008006" key="4">
    <source>
        <dbReference type="Google" id="ProtNLM"/>
    </source>
</evidence>
<sequence length="158" mass="18353">MKNKLIKSLLLLFLIPIVTSCEETAEFHTIKFNLLDSKLYAKYIEAHTGFPKELYLDQEFMYNNVCDKDALIEPVYLTAKKGTNLQEFLLSECEAIGDGTNFATVLYDIMFDVKRYYDSSCYISGVHFYAIVFNDRVITDPNEYSEYNFEVDAQGYFN</sequence>
<evidence type="ECO:0000313" key="2">
    <source>
        <dbReference type="EMBL" id="MBO8414531.1"/>
    </source>
</evidence>
<dbReference type="EMBL" id="JADING010000099">
    <property type="protein sequence ID" value="MBO8414531.1"/>
    <property type="molecule type" value="Genomic_DNA"/>
</dbReference>
<dbReference type="PROSITE" id="PS51257">
    <property type="entry name" value="PROKAR_LIPOPROTEIN"/>
    <property type="match status" value="1"/>
</dbReference>
<accession>A0A9D9GRX6</accession>
<feature type="chain" id="PRO_5038637614" description="Lipoprotein" evidence="1">
    <location>
        <begin position="21"/>
        <end position="158"/>
    </location>
</feature>
<reference evidence="2" key="2">
    <citation type="journal article" date="2021" name="PeerJ">
        <title>Extensive microbial diversity within the chicken gut microbiome revealed by metagenomics and culture.</title>
        <authorList>
            <person name="Gilroy R."/>
            <person name="Ravi A."/>
            <person name="Getino M."/>
            <person name="Pursley I."/>
            <person name="Horton D.L."/>
            <person name="Alikhan N.F."/>
            <person name="Baker D."/>
            <person name="Gharbi K."/>
            <person name="Hall N."/>
            <person name="Watson M."/>
            <person name="Adriaenssens E.M."/>
            <person name="Foster-Nyarko E."/>
            <person name="Jarju S."/>
            <person name="Secka A."/>
            <person name="Antonio M."/>
            <person name="Oren A."/>
            <person name="Chaudhuri R.R."/>
            <person name="La Ragione R."/>
            <person name="Hildebrand F."/>
            <person name="Pallen M.J."/>
        </authorList>
    </citation>
    <scope>NUCLEOTIDE SEQUENCE</scope>
    <source>
        <strain evidence="2">1748</strain>
    </source>
</reference>
<organism evidence="2 3">
    <name type="scientific">Candidatus Scatoplasma merdavium</name>
    <dbReference type="NCBI Taxonomy" id="2840932"/>
    <lineage>
        <taxon>Bacteria</taxon>
        <taxon>Bacillati</taxon>
        <taxon>Bacillota</taxon>
        <taxon>Bacilli</taxon>
        <taxon>Bacillales</taxon>
        <taxon>Candidatus Scatoplasma</taxon>
    </lineage>
</organism>
<comment type="caution">
    <text evidence="2">The sequence shown here is derived from an EMBL/GenBank/DDBJ whole genome shotgun (WGS) entry which is preliminary data.</text>
</comment>
<name>A0A9D9GRX6_9BACL</name>
<dbReference type="Proteomes" id="UP000823629">
    <property type="component" value="Unassembled WGS sequence"/>
</dbReference>
<evidence type="ECO:0000256" key="1">
    <source>
        <dbReference type="SAM" id="SignalP"/>
    </source>
</evidence>
<proteinExistence type="predicted"/>